<protein>
    <submittedName>
        <fullName evidence="2">Uncharacterized protein</fullName>
    </submittedName>
</protein>
<name>A0A1M5HP65_9SPHI</name>
<keyword evidence="3" id="KW-1185">Reference proteome</keyword>
<evidence type="ECO:0000256" key="1">
    <source>
        <dbReference type="SAM" id="Phobius"/>
    </source>
</evidence>
<gene>
    <name evidence="2" type="ORF">SAMN04488522_104749</name>
</gene>
<keyword evidence="1" id="KW-0472">Membrane</keyword>
<feature type="transmembrane region" description="Helical" evidence="1">
    <location>
        <begin position="59"/>
        <end position="78"/>
    </location>
</feature>
<accession>A0A1M5HP65</accession>
<evidence type="ECO:0000313" key="2">
    <source>
        <dbReference type="EMBL" id="SHG17754.1"/>
    </source>
</evidence>
<dbReference type="OrthoDB" id="673668at2"/>
<dbReference type="EMBL" id="FQUQ01000004">
    <property type="protein sequence ID" value="SHG17754.1"/>
    <property type="molecule type" value="Genomic_DNA"/>
</dbReference>
<dbReference type="RefSeq" id="WP_073233514.1">
    <property type="nucleotide sequence ID" value="NZ_FQUQ01000004.1"/>
</dbReference>
<keyword evidence="1" id="KW-1133">Transmembrane helix</keyword>
<proteinExistence type="predicted"/>
<dbReference type="STRING" id="288992.SAMN04488522_104749"/>
<feature type="transmembrane region" description="Helical" evidence="1">
    <location>
        <begin position="84"/>
        <end position="104"/>
    </location>
</feature>
<evidence type="ECO:0000313" key="3">
    <source>
        <dbReference type="Proteomes" id="UP000184287"/>
    </source>
</evidence>
<dbReference type="AlphaFoldDB" id="A0A1M5HP65"/>
<sequence length="110" mass="12257">MKDIIFLTPIVLAVMISVLVIALYNYRLKKRIIDSGPIDENALKFLNSLSGTGSEGLKWGFILLFGGVGLVILEFIPFKANSSPLPYGIEAIFLALGFLCYYYFVKKEKS</sequence>
<feature type="transmembrane region" description="Helical" evidence="1">
    <location>
        <begin position="6"/>
        <end position="26"/>
    </location>
</feature>
<reference evidence="3" key="1">
    <citation type="submission" date="2016-11" db="EMBL/GenBank/DDBJ databases">
        <authorList>
            <person name="Varghese N."/>
            <person name="Submissions S."/>
        </authorList>
    </citation>
    <scope>NUCLEOTIDE SEQUENCE [LARGE SCALE GENOMIC DNA]</scope>
    <source>
        <strain evidence="3">DSM 16990</strain>
    </source>
</reference>
<keyword evidence="1" id="KW-0812">Transmembrane</keyword>
<dbReference type="Proteomes" id="UP000184287">
    <property type="component" value="Unassembled WGS sequence"/>
</dbReference>
<organism evidence="2 3">
    <name type="scientific">Pedobacter caeni</name>
    <dbReference type="NCBI Taxonomy" id="288992"/>
    <lineage>
        <taxon>Bacteria</taxon>
        <taxon>Pseudomonadati</taxon>
        <taxon>Bacteroidota</taxon>
        <taxon>Sphingobacteriia</taxon>
        <taxon>Sphingobacteriales</taxon>
        <taxon>Sphingobacteriaceae</taxon>
        <taxon>Pedobacter</taxon>
    </lineage>
</organism>